<comment type="similarity">
    <text evidence="1">Belongs to the flavoprotein pyridine nucleotide cytochrome reductase family.</text>
</comment>
<dbReference type="GO" id="GO:0004128">
    <property type="term" value="F:cytochrome-b5 reductase activity, acting on NAD(P)H"/>
    <property type="evidence" value="ECO:0007669"/>
    <property type="project" value="TreeGrafter"/>
</dbReference>
<proteinExistence type="inferred from homology"/>
<dbReference type="SMART" id="SM01117">
    <property type="entry name" value="Cyt-b5"/>
    <property type="match status" value="1"/>
</dbReference>
<evidence type="ECO:0000313" key="9">
    <source>
        <dbReference type="EMBL" id="CAB3369796.1"/>
    </source>
</evidence>
<evidence type="ECO:0000256" key="6">
    <source>
        <dbReference type="SAM" id="MobiDB-lite"/>
    </source>
</evidence>
<evidence type="ECO:0008006" key="11">
    <source>
        <dbReference type="Google" id="ProtNLM"/>
    </source>
</evidence>
<evidence type="ECO:0000259" key="8">
    <source>
        <dbReference type="PROSITE" id="PS51384"/>
    </source>
</evidence>
<dbReference type="InterPro" id="IPR017938">
    <property type="entry name" value="Riboflavin_synthase-like_b-brl"/>
</dbReference>
<dbReference type="GO" id="GO:0020037">
    <property type="term" value="F:heme binding"/>
    <property type="evidence" value="ECO:0007669"/>
    <property type="project" value="InterPro"/>
</dbReference>
<dbReference type="Proteomes" id="UP000494165">
    <property type="component" value="Unassembled WGS sequence"/>
</dbReference>
<dbReference type="PANTHER" id="PTHR46237:SF1">
    <property type="entry name" value="CYTOCHROME B5 REDUCTASE 4"/>
    <property type="match status" value="1"/>
</dbReference>
<dbReference type="PRINTS" id="PR00406">
    <property type="entry name" value="CYTB5RDTASE"/>
</dbReference>
<dbReference type="GO" id="GO:0006801">
    <property type="term" value="P:superoxide metabolic process"/>
    <property type="evidence" value="ECO:0007669"/>
    <property type="project" value="TreeGrafter"/>
</dbReference>
<reference evidence="9 10" key="1">
    <citation type="submission" date="2020-04" db="EMBL/GenBank/DDBJ databases">
        <authorList>
            <person name="Alioto T."/>
            <person name="Alioto T."/>
            <person name="Gomez Garrido J."/>
        </authorList>
    </citation>
    <scope>NUCLEOTIDE SEQUENCE [LARGE SCALE GENOMIC DNA]</scope>
</reference>
<dbReference type="InterPro" id="IPR018506">
    <property type="entry name" value="Cyt_B5_heme-BS"/>
</dbReference>
<dbReference type="InterPro" id="IPR008978">
    <property type="entry name" value="HSP20-like_chaperone"/>
</dbReference>
<dbReference type="Gene3D" id="2.40.30.10">
    <property type="entry name" value="Translation factors"/>
    <property type="match status" value="1"/>
</dbReference>
<dbReference type="SUPFAM" id="SSF52343">
    <property type="entry name" value="Ferredoxin reductase-like, C-terminal NADP-linked domain"/>
    <property type="match status" value="1"/>
</dbReference>
<dbReference type="Pfam" id="PF00173">
    <property type="entry name" value="Cyt-b5"/>
    <property type="match status" value="1"/>
</dbReference>
<gene>
    <name evidence="9" type="ORF">CLODIP_2_CD14103</name>
</gene>
<dbReference type="CDD" id="cd06183">
    <property type="entry name" value="cyt_b5_reduct_like"/>
    <property type="match status" value="1"/>
</dbReference>
<evidence type="ECO:0000313" key="10">
    <source>
        <dbReference type="Proteomes" id="UP000494165"/>
    </source>
</evidence>
<feature type="domain" description="FAD-binding FR-type" evidence="8">
    <location>
        <begin position="336"/>
        <end position="444"/>
    </location>
</feature>
<dbReference type="Gene3D" id="3.40.50.80">
    <property type="entry name" value="Nucleotide-binding domain of ferredoxin-NADP reductase (FNR) module"/>
    <property type="match status" value="1"/>
</dbReference>
<keyword evidence="10" id="KW-1185">Reference proteome</keyword>
<protein>
    <recommendedName>
        <fullName evidence="11">Cytochrome-b5 reductase</fullName>
    </recommendedName>
</protein>
<dbReference type="Gene3D" id="3.10.120.10">
    <property type="entry name" value="Cytochrome b5-like heme/steroid binding domain"/>
    <property type="match status" value="1"/>
</dbReference>
<evidence type="ECO:0000256" key="1">
    <source>
        <dbReference type="ARBA" id="ARBA00006105"/>
    </source>
</evidence>
<dbReference type="InterPro" id="IPR051872">
    <property type="entry name" value="Cytochrome_b5/Flavoprotein_Rdt"/>
</dbReference>
<dbReference type="SUPFAM" id="SSF49764">
    <property type="entry name" value="HSP20-like chaperones"/>
    <property type="match status" value="1"/>
</dbReference>
<evidence type="ECO:0000256" key="5">
    <source>
        <dbReference type="ARBA" id="ARBA00023004"/>
    </source>
</evidence>
<keyword evidence="3" id="KW-0479">Metal-binding</keyword>
<dbReference type="Pfam" id="PF00175">
    <property type="entry name" value="NAD_binding_1"/>
    <property type="match status" value="1"/>
</dbReference>
<evidence type="ECO:0000259" key="7">
    <source>
        <dbReference type="PROSITE" id="PS50255"/>
    </source>
</evidence>
<dbReference type="GO" id="GO:0005783">
    <property type="term" value="C:endoplasmic reticulum"/>
    <property type="evidence" value="ECO:0007669"/>
    <property type="project" value="TreeGrafter"/>
</dbReference>
<feature type="region of interest" description="Disordered" evidence="6">
    <location>
        <begin position="1"/>
        <end position="60"/>
    </location>
</feature>
<sequence>MCEPNTLSVSTSLCPERPAAKSQDEETQSRKPNTLSAVPKKLLSTENVGSATGNPRNKVALRPGHSLMDWIRLGNSGKDLTGVGGVPRDVPASELAKHNRQDDAWLAVKGRVYNVTHYMDFHPGGVEELMRGVGKDATSLFNQVHAWVNYESILQKCMVGPLRGGLLFSASKPMQPLTQLLFGKKGEKADMPPPPAKAIEYNPSGTPSLSSAVAPKPSNPRLDWFQQLGAVTLVLYARQVSRIPGKLPPWVRVTLDDGGTKVSILVCNVGGEPGLTYEARLELSAPVMWPCTAVRVHPDSGKVEVTFKKATDVIWKTFGIPDEAHGVISQDVQAESEFWPVHLVEETQVNHNSKVLQFKFSTRVCFTVPVGHHFRVQKDIQGVIVARSYTPIVPSLKSYLYDCDSIYLMVKSYPDGALSSALCNLEIEQKGFEVSRPVGNFDARCLSDASRLCLIAAGTGITPMVRVILHVLADSRKYCKLVKLAFFNKTEKDILWKEQFSSLSQEDERFHVQHILSEASDDWSGTRGRIRTDIIESLLIEKEGLSVTDALKQEPTFFCVCGPTPFTETTKRLLDEIKVPKSQYHCFLG</sequence>
<dbReference type="EMBL" id="CADEPI010000048">
    <property type="protein sequence ID" value="CAB3369796.1"/>
    <property type="molecule type" value="Genomic_DNA"/>
</dbReference>
<dbReference type="OrthoDB" id="432299at2759"/>
<dbReference type="InterPro" id="IPR001199">
    <property type="entry name" value="Cyt_B5-like_heme/steroid-bd"/>
</dbReference>
<feature type="domain" description="Cytochrome b5 heme-binding" evidence="7">
    <location>
        <begin position="87"/>
        <end position="163"/>
    </location>
</feature>
<dbReference type="Gene3D" id="2.60.40.790">
    <property type="match status" value="1"/>
</dbReference>
<accession>A0A8S1CDH4</accession>
<dbReference type="SUPFAM" id="SSF63380">
    <property type="entry name" value="Riboflavin synthase domain-like"/>
    <property type="match status" value="1"/>
</dbReference>
<dbReference type="InterPro" id="IPR001433">
    <property type="entry name" value="OxRdtase_FAD/NAD-bd"/>
</dbReference>
<dbReference type="InterPro" id="IPR017927">
    <property type="entry name" value="FAD-bd_FR_type"/>
</dbReference>
<feature type="compositionally biased region" description="Basic and acidic residues" evidence="6">
    <location>
        <begin position="18"/>
        <end position="29"/>
    </location>
</feature>
<organism evidence="9 10">
    <name type="scientific">Cloeon dipterum</name>
    <dbReference type="NCBI Taxonomy" id="197152"/>
    <lineage>
        <taxon>Eukaryota</taxon>
        <taxon>Metazoa</taxon>
        <taxon>Ecdysozoa</taxon>
        <taxon>Arthropoda</taxon>
        <taxon>Hexapoda</taxon>
        <taxon>Insecta</taxon>
        <taxon>Pterygota</taxon>
        <taxon>Palaeoptera</taxon>
        <taxon>Ephemeroptera</taxon>
        <taxon>Pisciforma</taxon>
        <taxon>Baetidae</taxon>
        <taxon>Cloeon</taxon>
    </lineage>
</organism>
<name>A0A8S1CDH4_9INSE</name>
<dbReference type="FunFam" id="3.40.50.80:FF:000021">
    <property type="entry name" value="Cytochrome b5 reductase 4"/>
    <property type="match status" value="1"/>
</dbReference>
<evidence type="ECO:0000256" key="3">
    <source>
        <dbReference type="ARBA" id="ARBA00022723"/>
    </source>
</evidence>
<dbReference type="InterPro" id="IPR039261">
    <property type="entry name" value="FNR_nucleotide-bd"/>
</dbReference>
<dbReference type="InterPro" id="IPR008333">
    <property type="entry name" value="Cbr1-like_FAD-bd_dom"/>
</dbReference>
<dbReference type="FunFam" id="3.10.120.10:FF:000001">
    <property type="entry name" value="Cytochrome b5 reductase 4"/>
    <property type="match status" value="1"/>
</dbReference>
<dbReference type="InterPro" id="IPR036400">
    <property type="entry name" value="Cyt_B5-like_heme/steroid_sf"/>
</dbReference>
<keyword evidence="2" id="KW-0349">Heme</keyword>
<dbReference type="Pfam" id="PF00970">
    <property type="entry name" value="FAD_binding_6"/>
    <property type="match status" value="1"/>
</dbReference>
<feature type="compositionally biased region" description="Polar residues" evidence="6">
    <location>
        <begin position="1"/>
        <end position="13"/>
    </location>
</feature>
<keyword evidence="5" id="KW-0408">Iron</keyword>
<dbReference type="PROSITE" id="PS50255">
    <property type="entry name" value="CYTOCHROME_B5_2"/>
    <property type="match status" value="1"/>
</dbReference>
<comment type="caution">
    <text evidence="9">The sequence shown here is derived from an EMBL/GenBank/DDBJ whole genome shotgun (WGS) entry which is preliminary data.</text>
</comment>
<dbReference type="GO" id="GO:0046872">
    <property type="term" value="F:metal ion binding"/>
    <property type="evidence" value="ECO:0007669"/>
    <property type="project" value="UniProtKB-KW"/>
</dbReference>
<dbReference type="PROSITE" id="PS00191">
    <property type="entry name" value="CYTOCHROME_B5_1"/>
    <property type="match status" value="1"/>
</dbReference>
<evidence type="ECO:0000256" key="4">
    <source>
        <dbReference type="ARBA" id="ARBA00023002"/>
    </source>
</evidence>
<dbReference type="PROSITE" id="PS51384">
    <property type="entry name" value="FAD_FR"/>
    <property type="match status" value="1"/>
</dbReference>
<keyword evidence="4" id="KW-0560">Oxidoreductase</keyword>
<dbReference type="SUPFAM" id="SSF55856">
    <property type="entry name" value="Cytochrome b5-like heme/steroid binding domain"/>
    <property type="match status" value="1"/>
</dbReference>
<feature type="compositionally biased region" description="Polar residues" evidence="6">
    <location>
        <begin position="44"/>
        <end position="55"/>
    </location>
</feature>
<dbReference type="PANTHER" id="PTHR46237">
    <property type="entry name" value="CYTOCHROME B5 REDUCTASE 4 FAMILY MEMBER"/>
    <property type="match status" value="1"/>
</dbReference>
<evidence type="ECO:0000256" key="2">
    <source>
        <dbReference type="ARBA" id="ARBA00022617"/>
    </source>
</evidence>
<dbReference type="AlphaFoldDB" id="A0A8S1CDH4"/>